<feature type="binding site" evidence="8">
    <location>
        <position position="257"/>
    </location>
    <ligand>
        <name>Zn(2+)</name>
        <dbReference type="ChEBI" id="CHEBI:29105"/>
        <label>3</label>
    </ligand>
</feature>
<name>A0A9X7W3S3_9BACL</name>
<dbReference type="InterPro" id="IPR001719">
    <property type="entry name" value="AP_endonuc_2"/>
</dbReference>
<evidence type="ECO:0000256" key="4">
    <source>
        <dbReference type="ARBA" id="ARBA00022763"/>
    </source>
</evidence>
<feature type="binding site" evidence="8">
    <location>
        <position position="138"/>
    </location>
    <ligand>
        <name>Zn(2+)</name>
        <dbReference type="ChEBI" id="CHEBI:29105"/>
        <label>1</label>
    </ligand>
</feature>
<dbReference type="SUPFAM" id="SSF51658">
    <property type="entry name" value="Xylose isomerase-like"/>
    <property type="match status" value="1"/>
</dbReference>
<evidence type="ECO:0000259" key="10">
    <source>
        <dbReference type="Pfam" id="PF01261"/>
    </source>
</evidence>
<feature type="binding site" evidence="8">
    <location>
        <position position="287"/>
    </location>
    <ligand>
        <name>Zn(2+)</name>
        <dbReference type="ChEBI" id="CHEBI:29105"/>
        <label>2</label>
    </ligand>
</feature>
<evidence type="ECO:0000313" key="12">
    <source>
        <dbReference type="Proteomes" id="UP000663505"/>
    </source>
</evidence>
<keyword evidence="3 8" id="KW-0479">Metal-binding</keyword>
<dbReference type="CDD" id="cd00019">
    <property type="entry name" value="AP2Ec"/>
    <property type="match status" value="1"/>
</dbReference>
<dbReference type="Pfam" id="PF01261">
    <property type="entry name" value="AP_endonuc_2"/>
    <property type="match status" value="1"/>
</dbReference>
<dbReference type="InterPro" id="IPR018246">
    <property type="entry name" value="AP_endonuc_F2_Zn_BS"/>
</dbReference>
<dbReference type="GO" id="GO:0008833">
    <property type="term" value="F:deoxyribonuclease IV (phage-T4-induced) activity"/>
    <property type="evidence" value="ECO:0007669"/>
    <property type="project" value="UniProtKB-UniRule"/>
</dbReference>
<dbReference type="FunFam" id="3.20.20.150:FF:000001">
    <property type="entry name" value="Probable endonuclease 4"/>
    <property type="match status" value="1"/>
</dbReference>
<comment type="cofactor">
    <cofactor evidence="8">
        <name>Zn(2+)</name>
        <dbReference type="ChEBI" id="CHEBI:29105"/>
    </cofactor>
    <text evidence="8">Binds 3 Zn(2+) ions.</text>
</comment>
<evidence type="ECO:0000256" key="2">
    <source>
        <dbReference type="ARBA" id="ARBA00022722"/>
    </source>
</evidence>
<dbReference type="GO" id="GO:0003677">
    <property type="term" value="F:DNA binding"/>
    <property type="evidence" value="ECO:0007669"/>
    <property type="project" value="InterPro"/>
</dbReference>
<dbReference type="HAMAP" id="MF_00152">
    <property type="entry name" value="Nfo"/>
    <property type="match status" value="1"/>
</dbReference>
<feature type="binding site" evidence="8">
    <location>
        <position position="207"/>
    </location>
    <ligand>
        <name>Zn(2+)</name>
        <dbReference type="ChEBI" id="CHEBI:29105"/>
        <label>2</label>
    </ligand>
</feature>
<keyword evidence="2 8" id="KW-0540">Nuclease</keyword>
<comment type="catalytic activity">
    <reaction evidence="8">
        <text>Endonucleolytic cleavage to 5'-phosphooligonucleotide end-products.</text>
        <dbReference type="EC" id="3.1.21.2"/>
    </reaction>
</comment>
<sequence length="306" mass="33845">MFWYGCPDRGAKPVSDSANDSVSDSSKQTPSILLGANVSIAKTGLLAAVHETIEYNANTYMIYTRSNRGGKARPITDFNRDEALLLMSEHGIFDPVVHLSYLVNLASPKEDTWQYGIDVLTEEIKRVEYLGFRYIVMHPGSHVGEGVDYAINRIAEGLNQIITGDEKLTICLETMAGDGSKVGNSLEEIADIISRVKHNHVLGVCIDTCHNYSYGYDVVNDFDGFLTQFDDVVGLDRLKCAHINDSKNPFDSKKDRHANIGEGSLGLEALRRIVHHDVMRGIPQILETPAGKYKSEIDLLLGRTGE</sequence>
<keyword evidence="7 8" id="KW-0234">DNA repair</keyword>
<evidence type="ECO:0000256" key="6">
    <source>
        <dbReference type="ARBA" id="ARBA00022833"/>
    </source>
</evidence>
<evidence type="ECO:0000256" key="9">
    <source>
        <dbReference type="SAM" id="MobiDB-lite"/>
    </source>
</evidence>
<dbReference type="PROSITE" id="PS51432">
    <property type="entry name" value="AP_NUCLEASE_F2_4"/>
    <property type="match status" value="1"/>
</dbReference>
<evidence type="ECO:0000256" key="1">
    <source>
        <dbReference type="ARBA" id="ARBA00005340"/>
    </source>
</evidence>
<dbReference type="GO" id="GO:0003906">
    <property type="term" value="F:DNA-(apurinic or apyrimidinic site) endonuclease activity"/>
    <property type="evidence" value="ECO:0007669"/>
    <property type="project" value="TreeGrafter"/>
</dbReference>
<feature type="binding site" evidence="8">
    <location>
        <position position="173"/>
    </location>
    <ligand>
        <name>Zn(2+)</name>
        <dbReference type="ChEBI" id="CHEBI:29105"/>
        <label>1</label>
    </ligand>
</feature>
<feature type="binding site" evidence="8">
    <location>
        <position position="173"/>
    </location>
    <ligand>
        <name>Zn(2+)</name>
        <dbReference type="ChEBI" id="CHEBI:29105"/>
        <label>2</label>
    </ligand>
</feature>
<feature type="compositionally biased region" description="Low complexity" evidence="9">
    <location>
        <begin position="14"/>
        <end position="26"/>
    </location>
</feature>
<comment type="similarity">
    <text evidence="1 8">Belongs to the AP endonuclease 2 family.</text>
</comment>
<dbReference type="SMART" id="SM00518">
    <property type="entry name" value="AP2Ec"/>
    <property type="match status" value="1"/>
</dbReference>
<feature type="domain" description="Xylose isomerase-like TIM barrel" evidence="10">
    <location>
        <begin position="54"/>
        <end position="298"/>
    </location>
</feature>
<dbReference type="PANTHER" id="PTHR21445:SF0">
    <property type="entry name" value="APURINIC-APYRIMIDINIC ENDONUCLEASE"/>
    <property type="match status" value="1"/>
</dbReference>
<keyword evidence="12" id="KW-1185">Reference proteome</keyword>
<dbReference type="EC" id="3.1.21.2" evidence="8"/>
<evidence type="ECO:0000256" key="8">
    <source>
        <dbReference type="HAMAP-Rule" id="MF_00152"/>
    </source>
</evidence>
<dbReference type="PROSITE" id="PS00730">
    <property type="entry name" value="AP_NUCLEASE_F2_2"/>
    <property type="match status" value="1"/>
</dbReference>
<feature type="region of interest" description="Disordered" evidence="9">
    <location>
        <begin position="1"/>
        <end position="29"/>
    </location>
</feature>
<protein>
    <recommendedName>
        <fullName evidence="8">Probable endonuclease 4</fullName>
        <ecNumber evidence="8">3.1.21.2</ecNumber>
    </recommendedName>
    <alternativeName>
        <fullName evidence="8">Endodeoxyribonuclease IV</fullName>
    </alternativeName>
    <alternativeName>
        <fullName evidence="8">Endonuclease IV</fullName>
    </alternativeName>
</protein>
<reference evidence="11 12" key="1">
    <citation type="submission" date="2021-02" db="EMBL/GenBank/DDBJ databases">
        <title>Alicyclobacillus curvatus sp. nov. and Alicyclobacillus mengziensis sp. nov., two acidophilic bacteria isolated from acid mine drainage.</title>
        <authorList>
            <person name="Huang Y."/>
        </authorList>
    </citation>
    <scope>NUCLEOTIDE SEQUENCE [LARGE SCALE GENOMIC DNA]</scope>
    <source>
        <strain evidence="11 12">S30H14</strain>
    </source>
</reference>
<dbReference type="KEGG" id="afx:JZ786_09505"/>
<comment type="function">
    <text evidence="8">Endonuclease IV plays a role in DNA repair. It cleaves phosphodiester bonds at apurinic or apyrimidinic (AP) sites, generating a 3'-hydroxyl group and a 5'-terminal sugar phosphate.</text>
</comment>
<dbReference type="EMBL" id="CP071182">
    <property type="protein sequence ID" value="QSO49784.1"/>
    <property type="molecule type" value="Genomic_DNA"/>
</dbReference>
<gene>
    <name evidence="8" type="primary">nfo</name>
    <name evidence="11" type="ORF">JZ786_09505</name>
</gene>
<feature type="binding site" evidence="8">
    <location>
        <position position="210"/>
    </location>
    <ligand>
        <name>Zn(2+)</name>
        <dbReference type="ChEBI" id="CHEBI:29105"/>
        <label>3</label>
    </ligand>
</feature>
<dbReference type="GO" id="GO:0008081">
    <property type="term" value="F:phosphoric diester hydrolase activity"/>
    <property type="evidence" value="ECO:0007669"/>
    <property type="project" value="TreeGrafter"/>
</dbReference>
<dbReference type="GO" id="GO:0008270">
    <property type="term" value="F:zinc ion binding"/>
    <property type="evidence" value="ECO:0007669"/>
    <property type="project" value="UniProtKB-UniRule"/>
</dbReference>
<evidence type="ECO:0000313" key="11">
    <source>
        <dbReference type="EMBL" id="QSO49784.1"/>
    </source>
</evidence>
<evidence type="ECO:0000256" key="5">
    <source>
        <dbReference type="ARBA" id="ARBA00022801"/>
    </source>
</evidence>
<keyword evidence="6 8" id="KW-0862">Zinc</keyword>
<dbReference type="GO" id="GO:0006284">
    <property type="term" value="P:base-excision repair"/>
    <property type="evidence" value="ECO:0007669"/>
    <property type="project" value="TreeGrafter"/>
</dbReference>
<feature type="binding site" evidence="8">
    <location>
        <position position="255"/>
    </location>
    <ligand>
        <name>Zn(2+)</name>
        <dbReference type="ChEBI" id="CHEBI:29105"/>
        <label>3</label>
    </ligand>
</feature>
<feature type="binding site" evidence="8">
    <location>
        <position position="242"/>
    </location>
    <ligand>
        <name>Zn(2+)</name>
        <dbReference type="ChEBI" id="CHEBI:29105"/>
        <label>2</label>
    </ligand>
</feature>
<dbReference type="InterPro" id="IPR013022">
    <property type="entry name" value="Xyl_isomerase-like_TIM-brl"/>
</dbReference>
<evidence type="ECO:0000256" key="7">
    <source>
        <dbReference type="ARBA" id="ARBA00023204"/>
    </source>
</evidence>
<keyword evidence="4 8" id="KW-0227">DNA damage</keyword>
<dbReference type="Proteomes" id="UP000663505">
    <property type="component" value="Chromosome"/>
</dbReference>
<organism evidence="11 12">
    <name type="scientific">Alicyclobacillus mengziensis</name>
    <dbReference type="NCBI Taxonomy" id="2931921"/>
    <lineage>
        <taxon>Bacteria</taxon>
        <taxon>Bacillati</taxon>
        <taxon>Bacillota</taxon>
        <taxon>Bacilli</taxon>
        <taxon>Bacillales</taxon>
        <taxon>Alicyclobacillaceae</taxon>
        <taxon>Alicyclobacillus</taxon>
    </lineage>
</organism>
<dbReference type="InterPro" id="IPR036237">
    <property type="entry name" value="Xyl_isomerase-like_sf"/>
</dbReference>
<evidence type="ECO:0000256" key="3">
    <source>
        <dbReference type="ARBA" id="ARBA00022723"/>
    </source>
</evidence>
<keyword evidence="5 8" id="KW-0378">Hydrolase</keyword>
<dbReference type="Gene3D" id="3.20.20.150">
    <property type="entry name" value="Divalent-metal-dependent TIM barrel enzymes"/>
    <property type="match status" value="1"/>
</dbReference>
<proteinExistence type="inferred from homology"/>
<keyword evidence="8" id="KW-0255">Endonuclease</keyword>
<dbReference type="PANTHER" id="PTHR21445">
    <property type="entry name" value="ENDONUCLEASE IV ENDODEOXYRIBONUCLEASE IV"/>
    <property type="match status" value="1"/>
</dbReference>
<accession>A0A9X7W3S3</accession>
<dbReference type="NCBIfam" id="TIGR00587">
    <property type="entry name" value="nfo"/>
    <property type="match status" value="1"/>
</dbReference>
<feature type="binding site" evidence="8">
    <location>
        <position position="98"/>
    </location>
    <ligand>
        <name>Zn(2+)</name>
        <dbReference type="ChEBI" id="CHEBI:29105"/>
        <label>1</label>
    </ligand>
</feature>
<dbReference type="AlphaFoldDB" id="A0A9X7W3S3"/>